<dbReference type="GO" id="GO:0005524">
    <property type="term" value="F:ATP binding"/>
    <property type="evidence" value="ECO:0007669"/>
    <property type="project" value="UniProtKB-KW"/>
</dbReference>
<comment type="miscellaneous">
    <text evidence="8">The reaction proceeds by a bi uni uni bi ping pong mechanism.</text>
</comment>
<evidence type="ECO:0000256" key="2">
    <source>
        <dbReference type="ARBA" id="ARBA00009256"/>
    </source>
</evidence>
<evidence type="ECO:0000256" key="3">
    <source>
        <dbReference type="ARBA" id="ARBA00022598"/>
    </source>
</evidence>
<comment type="pathway">
    <text evidence="1 8">Cofactor biosynthesis; (R)-pantothenate biosynthesis; (R)-pantothenate from (R)-pantoate and beta-alanine: step 1/1.</text>
</comment>
<keyword evidence="3 8" id="KW-0436">Ligase</keyword>
<dbReference type="AlphaFoldDB" id="A0A059FTK3"/>
<feature type="binding site" evidence="8">
    <location>
        <begin position="28"/>
        <end position="35"/>
    </location>
    <ligand>
        <name>ATP</name>
        <dbReference type="ChEBI" id="CHEBI:30616"/>
    </ligand>
</feature>
<dbReference type="InterPro" id="IPR004821">
    <property type="entry name" value="Cyt_trans-like"/>
</dbReference>
<organism evidence="9 10">
    <name type="scientific">Hyphomonas johnsonii MHS-2</name>
    <dbReference type="NCBI Taxonomy" id="1280950"/>
    <lineage>
        <taxon>Bacteria</taxon>
        <taxon>Pseudomonadati</taxon>
        <taxon>Pseudomonadota</taxon>
        <taxon>Alphaproteobacteria</taxon>
        <taxon>Hyphomonadales</taxon>
        <taxon>Hyphomonadaceae</taxon>
        <taxon>Hyphomonas</taxon>
    </lineage>
</organism>
<dbReference type="CDD" id="cd00560">
    <property type="entry name" value="PanC"/>
    <property type="match status" value="1"/>
</dbReference>
<dbReference type="EMBL" id="ARYK01000001">
    <property type="protein sequence ID" value="KCZ93937.1"/>
    <property type="molecule type" value="Genomic_DNA"/>
</dbReference>
<keyword evidence="5 8" id="KW-0547">Nucleotide-binding</keyword>
<dbReference type="GO" id="GO:0004592">
    <property type="term" value="F:pantoate-beta-alanine ligase activity"/>
    <property type="evidence" value="ECO:0007669"/>
    <property type="project" value="UniProtKB-UniRule"/>
</dbReference>
<dbReference type="InterPro" id="IPR014729">
    <property type="entry name" value="Rossmann-like_a/b/a_fold"/>
</dbReference>
<dbReference type="InterPro" id="IPR003721">
    <property type="entry name" value="Pantoate_ligase"/>
</dbReference>
<dbReference type="PANTHER" id="PTHR21299:SF1">
    <property type="entry name" value="PANTOATE--BETA-ALANINE LIGASE"/>
    <property type="match status" value="1"/>
</dbReference>
<comment type="function">
    <text evidence="8">Catalyzes the condensation of pantoate with beta-alanine in an ATP-dependent reaction via a pantoyl-adenylate intermediate.</text>
</comment>
<proteinExistence type="inferred from homology"/>
<feature type="binding site" evidence="8">
    <location>
        <position position="59"/>
    </location>
    <ligand>
        <name>(R)-pantoate</name>
        <dbReference type="ChEBI" id="CHEBI:15980"/>
    </ligand>
</feature>
<dbReference type="STRING" id="1280950.HJO_01140"/>
<evidence type="ECO:0000256" key="6">
    <source>
        <dbReference type="ARBA" id="ARBA00022840"/>
    </source>
</evidence>
<keyword evidence="6 8" id="KW-0067">ATP-binding</keyword>
<dbReference type="GO" id="GO:0015940">
    <property type="term" value="P:pantothenate biosynthetic process"/>
    <property type="evidence" value="ECO:0007669"/>
    <property type="project" value="UniProtKB-UniRule"/>
</dbReference>
<sequence>MVRTRAELGRHIRAWKQAGESVGFVPTMGALHSGHLSLVEKARENATRTVASIFVNPTQFAPGEDFDTYPRNTETDLAKLASVNCDLVYLPSVEEMYPPGNTTNVRVEGLSDLLDGVYRPHFFYGVATVVARLFLHVQPDVTVFGEKDYQQLQIIRRMVRDLGFPVQIIGGETARDADGLAQSSRNLYLAPDDRIAAGALQAALHRASVRLSLGVMPSEVLAEARALVAAAGFGKIDYVSLVDPDTLLDLPDAPLAPGTPARLLGAAWIGKTRLIDNISVAR</sequence>
<dbReference type="Pfam" id="PF02569">
    <property type="entry name" value="Pantoate_ligase"/>
    <property type="match status" value="1"/>
</dbReference>
<feature type="binding site" evidence="8">
    <location>
        <position position="59"/>
    </location>
    <ligand>
        <name>beta-alanine</name>
        <dbReference type="ChEBI" id="CHEBI:57966"/>
    </ligand>
</feature>
<dbReference type="EC" id="6.3.2.1" evidence="8"/>
<reference evidence="9 10" key="1">
    <citation type="journal article" date="2014" name="Antonie Van Leeuwenhoek">
        <title>Hyphomonas beringensis sp. nov. and Hyphomonas chukchiensis sp. nov., isolated from surface seawater of the Bering Sea and Chukchi Sea.</title>
        <authorList>
            <person name="Li C."/>
            <person name="Lai Q."/>
            <person name="Li G."/>
            <person name="Dong C."/>
            <person name="Wang J."/>
            <person name="Liao Y."/>
            <person name="Shao Z."/>
        </authorList>
    </citation>
    <scope>NUCLEOTIDE SEQUENCE [LARGE SCALE GENOMIC DNA]</scope>
    <source>
        <strain evidence="9 10">MHS-2</strain>
    </source>
</reference>
<dbReference type="NCBIfam" id="TIGR00018">
    <property type="entry name" value="panC"/>
    <property type="match status" value="1"/>
</dbReference>
<feature type="active site" description="Proton donor" evidence="8">
    <location>
        <position position="35"/>
    </location>
</feature>
<comment type="catalytic activity">
    <reaction evidence="7 8">
        <text>(R)-pantoate + beta-alanine + ATP = (R)-pantothenate + AMP + diphosphate + H(+)</text>
        <dbReference type="Rhea" id="RHEA:10912"/>
        <dbReference type="ChEBI" id="CHEBI:15378"/>
        <dbReference type="ChEBI" id="CHEBI:15980"/>
        <dbReference type="ChEBI" id="CHEBI:29032"/>
        <dbReference type="ChEBI" id="CHEBI:30616"/>
        <dbReference type="ChEBI" id="CHEBI:33019"/>
        <dbReference type="ChEBI" id="CHEBI:57966"/>
        <dbReference type="ChEBI" id="CHEBI:456215"/>
        <dbReference type="EC" id="6.3.2.1"/>
    </reaction>
</comment>
<evidence type="ECO:0000256" key="8">
    <source>
        <dbReference type="HAMAP-Rule" id="MF_00158"/>
    </source>
</evidence>
<name>A0A059FTK3_9PROT</name>
<dbReference type="eggNOG" id="COG0414">
    <property type="taxonomic scope" value="Bacteria"/>
</dbReference>
<dbReference type="Proteomes" id="UP000025171">
    <property type="component" value="Unassembled WGS sequence"/>
</dbReference>
<dbReference type="PATRIC" id="fig|1280950.3.peg.233"/>
<dbReference type="SUPFAM" id="SSF52374">
    <property type="entry name" value="Nucleotidylyl transferase"/>
    <property type="match status" value="1"/>
</dbReference>
<keyword evidence="4 8" id="KW-0566">Pantothenate biosynthesis</keyword>
<comment type="caution">
    <text evidence="9">The sequence shown here is derived from an EMBL/GenBank/DDBJ whole genome shotgun (WGS) entry which is preliminary data.</text>
</comment>
<feature type="binding site" evidence="8">
    <location>
        <position position="174"/>
    </location>
    <ligand>
        <name>ATP</name>
        <dbReference type="ChEBI" id="CHEBI:30616"/>
    </ligand>
</feature>
<dbReference type="GO" id="GO:0005829">
    <property type="term" value="C:cytosol"/>
    <property type="evidence" value="ECO:0007669"/>
    <property type="project" value="TreeGrafter"/>
</dbReference>
<feature type="binding site" evidence="8">
    <location>
        <begin position="145"/>
        <end position="148"/>
    </location>
    <ligand>
        <name>ATP</name>
        <dbReference type="ChEBI" id="CHEBI:30616"/>
    </ligand>
</feature>
<evidence type="ECO:0000256" key="7">
    <source>
        <dbReference type="ARBA" id="ARBA00048258"/>
    </source>
</evidence>
<dbReference type="Gene3D" id="3.40.50.620">
    <property type="entry name" value="HUPs"/>
    <property type="match status" value="1"/>
</dbReference>
<feature type="binding site" evidence="8">
    <location>
        <position position="151"/>
    </location>
    <ligand>
        <name>(R)-pantoate</name>
        <dbReference type="ChEBI" id="CHEBI:15980"/>
    </ligand>
</feature>
<dbReference type="HAMAP" id="MF_00158">
    <property type="entry name" value="PanC"/>
    <property type="match status" value="1"/>
</dbReference>
<comment type="subunit">
    <text evidence="8">Homodimer.</text>
</comment>
<comment type="subcellular location">
    <subcellularLocation>
        <location evidence="8">Cytoplasm</location>
    </subcellularLocation>
</comment>
<dbReference type="NCBIfam" id="TIGR00125">
    <property type="entry name" value="cyt_tran_rel"/>
    <property type="match status" value="1"/>
</dbReference>
<dbReference type="UniPathway" id="UPA00028">
    <property type="reaction ID" value="UER00005"/>
</dbReference>
<comment type="similarity">
    <text evidence="2 8">Belongs to the pantothenate synthetase family.</text>
</comment>
<dbReference type="Gene3D" id="3.30.1300.10">
    <property type="entry name" value="Pantoate-beta-alanine ligase, C-terminal domain"/>
    <property type="match status" value="1"/>
</dbReference>
<evidence type="ECO:0000256" key="5">
    <source>
        <dbReference type="ARBA" id="ARBA00022741"/>
    </source>
</evidence>
<keyword evidence="8" id="KW-0963">Cytoplasm</keyword>
<protein>
    <recommendedName>
        <fullName evidence="8">Pantothenate synthetase</fullName>
        <shortName evidence="8">PS</shortName>
        <ecNumber evidence="8">6.3.2.1</ecNumber>
    </recommendedName>
    <alternativeName>
        <fullName evidence="8">Pantoate--beta-alanine ligase</fullName>
    </alternativeName>
    <alternativeName>
        <fullName evidence="8">Pantoate-activating enzyme</fullName>
    </alternativeName>
</protein>
<gene>
    <name evidence="8 9" type="primary">panC</name>
    <name evidence="9" type="ORF">HJO_01140</name>
</gene>
<dbReference type="PANTHER" id="PTHR21299">
    <property type="entry name" value="CYTIDYLATE KINASE/PANTOATE-BETA-ALANINE LIGASE"/>
    <property type="match status" value="1"/>
</dbReference>
<evidence type="ECO:0000313" key="9">
    <source>
        <dbReference type="EMBL" id="KCZ93937.1"/>
    </source>
</evidence>
<keyword evidence="10" id="KW-1185">Reference proteome</keyword>
<feature type="binding site" evidence="8">
    <location>
        <begin position="182"/>
        <end position="185"/>
    </location>
    <ligand>
        <name>ATP</name>
        <dbReference type="ChEBI" id="CHEBI:30616"/>
    </ligand>
</feature>
<dbReference type="InterPro" id="IPR042176">
    <property type="entry name" value="Pantoate_ligase_C"/>
</dbReference>
<evidence type="ECO:0000256" key="1">
    <source>
        <dbReference type="ARBA" id="ARBA00004990"/>
    </source>
</evidence>
<evidence type="ECO:0000313" key="10">
    <source>
        <dbReference type="Proteomes" id="UP000025171"/>
    </source>
</evidence>
<accession>A0A059FTK3</accession>
<evidence type="ECO:0000256" key="4">
    <source>
        <dbReference type="ARBA" id="ARBA00022655"/>
    </source>
</evidence>